<feature type="transmembrane region" description="Helical" evidence="1">
    <location>
        <begin position="120"/>
        <end position="137"/>
    </location>
</feature>
<dbReference type="Proteomes" id="UP000009082">
    <property type="component" value="Unassembled WGS sequence"/>
</dbReference>
<evidence type="ECO:0000256" key="1">
    <source>
        <dbReference type="SAM" id="Phobius"/>
    </source>
</evidence>
<accession>C4V9W8</accession>
<feature type="transmembrane region" description="Helical" evidence="1">
    <location>
        <begin position="44"/>
        <end position="63"/>
    </location>
</feature>
<proteinExistence type="predicted"/>
<dbReference type="InParanoid" id="C4V9W8"/>
<evidence type="ECO:0000313" key="2">
    <source>
        <dbReference type="EMBL" id="EEQ81980.1"/>
    </source>
</evidence>
<feature type="transmembrane region" description="Helical" evidence="1">
    <location>
        <begin position="75"/>
        <end position="108"/>
    </location>
</feature>
<dbReference type="HOGENOM" id="CLU_1360783_0_0_1"/>
<name>C4V9W8_VAIC1</name>
<feature type="transmembrane region" description="Helical" evidence="1">
    <location>
        <begin position="21"/>
        <end position="38"/>
    </location>
</feature>
<keyword evidence="1" id="KW-0472">Membrane</keyword>
<keyword evidence="1" id="KW-0812">Transmembrane</keyword>
<feature type="transmembrane region" description="Helical" evidence="1">
    <location>
        <begin position="175"/>
        <end position="191"/>
    </location>
</feature>
<reference evidence="3" key="1">
    <citation type="journal article" date="2009" name="PLoS Pathog.">
        <title>Genomic analyses of the microsporidian Nosema ceranae, an emergent pathogen of honey bees.</title>
        <authorList>
            <person name="Cornman R.S."/>
            <person name="Chen Y.P."/>
            <person name="Schatz M.C."/>
            <person name="Street C."/>
            <person name="Zhao Y."/>
            <person name="Desany B."/>
            <person name="Egholm M."/>
            <person name="Hutchison S."/>
            <person name="Pettis J.S."/>
            <person name="Lipkin W.I."/>
            <person name="Evans J.D."/>
        </authorList>
    </citation>
    <scope>NUCLEOTIDE SEQUENCE [LARGE SCALE GENOMIC DNA]</scope>
    <source>
        <strain evidence="3">BRL01</strain>
    </source>
</reference>
<protein>
    <submittedName>
        <fullName evidence="2">Uncharacterized protein</fullName>
    </submittedName>
</protein>
<dbReference type="AlphaFoldDB" id="C4V9W8"/>
<organism evidence="3">
    <name type="scientific">Vairimorpha ceranae (strain BRL01)</name>
    <name type="common">Microsporidian parasite</name>
    <name type="synonym">Nosema ceranae</name>
    <dbReference type="NCBI Taxonomy" id="578460"/>
    <lineage>
        <taxon>Eukaryota</taxon>
        <taxon>Fungi</taxon>
        <taxon>Fungi incertae sedis</taxon>
        <taxon>Microsporidia</taxon>
        <taxon>Nosematidae</taxon>
        <taxon>Vairimorpha</taxon>
    </lineage>
</organism>
<dbReference type="EMBL" id="ACOL01000142">
    <property type="protein sequence ID" value="EEQ81980.1"/>
    <property type="molecule type" value="Genomic_DNA"/>
</dbReference>
<sequence length="201" mass="23222">MILINILKTFYETQRLVMENNNYYLIGSIIIALFLYFFSSKSAFLSLFPIVSSMVRFLGEIYSDNEIVNYLTDNFLRFIITSYVVTYILIYFTKLSLKILAAIALLSVTHKYNEYLNVSFYKYVMITVVAVTFYSVGRLQKVCCVLIAAFYSSLIILNGIEILSKYKLGMKNLELEGLALSFMLTAISLFLQTRIHRKKAK</sequence>
<evidence type="ECO:0000313" key="3">
    <source>
        <dbReference type="Proteomes" id="UP000009082"/>
    </source>
</evidence>
<dbReference type="KEGG" id="nce:NCER_101386"/>
<dbReference type="VEuPathDB" id="MicrosporidiaDB:NCER_101386"/>
<gene>
    <name evidence="2" type="ORF">NCER_101386</name>
</gene>
<keyword evidence="1" id="KW-1133">Transmembrane helix</keyword>
<feature type="transmembrane region" description="Helical" evidence="1">
    <location>
        <begin position="144"/>
        <end position="163"/>
    </location>
</feature>